<accession>A0A8H3LD65</accession>
<keyword evidence="1" id="KW-0472">Membrane</keyword>
<keyword evidence="1" id="KW-0812">Transmembrane</keyword>
<keyword evidence="1" id="KW-1133">Transmembrane helix</keyword>
<dbReference type="Proteomes" id="UP000615446">
    <property type="component" value="Unassembled WGS sequence"/>
</dbReference>
<keyword evidence="2" id="KW-0808">Transferase</keyword>
<feature type="transmembrane region" description="Helical" evidence="1">
    <location>
        <begin position="35"/>
        <end position="53"/>
    </location>
</feature>
<evidence type="ECO:0000313" key="2">
    <source>
        <dbReference type="EMBL" id="GES83566.1"/>
    </source>
</evidence>
<dbReference type="AlphaFoldDB" id="A0A8H3LD65"/>
<organism evidence="2 3">
    <name type="scientific">Rhizophagus clarus</name>
    <dbReference type="NCBI Taxonomy" id="94130"/>
    <lineage>
        <taxon>Eukaryota</taxon>
        <taxon>Fungi</taxon>
        <taxon>Fungi incertae sedis</taxon>
        <taxon>Mucoromycota</taxon>
        <taxon>Glomeromycotina</taxon>
        <taxon>Glomeromycetes</taxon>
        <taxon>Glomerales</taxon>
        <taxon>Glomeraceae</taxon>
        <taxon>Rhizophagus</taxon>
    </lineage>
</organism>
<gene>
    <name evidence="2" type="ORF">RCL2_001072100</name>
</gene>
<dbReference type="EMBL" id="BLAL01000071">
    <property type="protein sequence ID" value="GES83566.1"/>
    <property type="molecule type" value="Genomic_DNA"/>
</dbReference>
<name>A0A8H3LD65_9GLOM</name>
<evidence type="ECO:0000256" key="1">
    <source>
        <dbReference type="SAM" id="Phobius"/>
    </source>
</evidence>
<proteinExistence type="predicted"/>
<keyword evidence="2" id="KW-0418">Kinase</keyword>
<evidence type="ECO:0000313" key="3">
    <source>
        <dbReference type="Proteomes" id="UP000615446"/>
    </source>
</evidence>
<sequence>MSDTEETDQTITQDYFRGYEHASREFNIYLNKIKFIFFILLIITIITSVLIIIKYNKEKEELYEYVNAEKEILNEKQRLFDARIDMPLLIFIKSNINNIKVSLYDGRPLVYTNINKSTDICINVPIAEITYEVDLSKTFSEYTTNTSEFFARKLLIGVRLIIKNTNLVITTQIEMLKFYLLYSLNKCFIELQFKNLFLVHEVIIINNKSNVIRLA</sequence>
<protein>
    <submittedName>
        <fullName evidence="2">Kinase-like domain-containing protein</fullName>
    </submittedName>
</protein>
<dbReference type="OrthoDB" id="2409253at2759"/>
<dbReference type="GO" id="GO:0016301">
    <property type="term" value="F:kinase activity"/>
    <property type="evidence" value="ECO:0007669"/>
    <property type="project" value="UniProtKB-KW"/>
</dbReference>
<comment type="caution">
    <text evidence="2">The sequence shown here is derived from an EMBL/GenBank/DDBJ whole genome shotgun (WGS) entry which is preliminary data.</text>
</comment>
<reference evidence="2" key="1">
    <citation type="submission" date="2019-10" db="EMBL/GenBank/DDBJ databases">
        <title>Conservation and host-specific expression of non-tandemly repeated heterogenous ribosome RNA gene in arbuscular mycorrhizal fungi.</title>
        <authorList>
            <person name="Maeda T."/>
            <person name="Kobayashi Y."/>
            <person name="Nakagawa T."/>
            <person name="Ezawa T."/>
            <person name="Yamaguchi K."/>
            <person name="Bino T."/>
            <person name="Nishimoto Y."/>
            <person name="Shigenobu S."/>
            <person name="Kawaguchi M."/>
        </authorList>
    </citation>
    <scope>NUCLEOTIDE SEQUENCE</scope>
    <source>
        <strain evidence="2">HR1</strain>
    </source>
</reference>